<proteinExistence type="predicted"/>
<accession>A0ABV4CFK5</accession>
<feature type="region of interest" description="Disordered" evidence="1">
    <location>
        <begin position="115"/>
        <end position="141"/>
    </location>
</feature>
<evidence type="ECO:0000313" key="3">
    <source>
        <dbReference type="EMBL" id="MEY8038199.1"/>
    </source>
</evidence>
<evidence type="ECO:0000313" key="4">
    <source>
        <dbReference type="Proteomes" id="UP001564626"/>
    </source>
</evidence>
<reference evidence="3 4" key="1">
    <citation type="submission" date="2024-08" db="EMBL/GenBank/DDBJ databases">
        <title>Genome mining of Saccharopolyspora cebuensis PGLac3 from Nigerian medicinal plant.</title>
        <authorList>
            <person name="Ezeobiora C.E."/>
            <person name="Igbokwe N.H."/>
            <person name="Amin D.H."/>
            <person name="Mendie U.E."/>
        </authorList>
    </citation>
    <scope>NUCLEOTIDE SEQUENCE [LARGE SCALE GENOMIC DNA]</scope>
    <source>
        <strain evidence="3 4">PGLac3</strain>
    </source>
</reference>
<keyword evidence="4" id="KW-1185">Reference proteome</keyword>
<evidence type="ECO:0000259" key="2">
    <source>
        <dbReference type="Pfam" id="PF20530"/>
    </source>
</evidence>
<name>A0ABV4CFK5_9PSEU</name>
<dbReference type="RefSeq" id="WP_345360977.1">
    <property type="nucleotide sequence ID" value="NZ_BAABII010000005.1"/>
</dbReference>
<evidence type="ECO:0000256" key="1">
    <source>
        <dbReference type="SAM" id="MobiDB-lite"/>
    </source>
</evidence>
<protein>
    <submittedName>
        <fullName evidence="3">DUF6745 domain-containing protein</fullName>
    </submittedName>
</protein>
<gene>
    <name evidence="3" type="ORF">AB8O55_02205</name>
</gene>
<feature type="domain" description="DUF6745" evidence="2">
    <location>
        <begin position="180"/>
        <end position="392"/>
    </location>
</feature>
<dbReference type="EMBL" id="JBGEHV010000002">
    <property type="protein sequence ID" value="MEY8038199.1"/>
    <property type="molecule type" value="Genomic_DNA"/>
</dbReference>
<sequence length="397" mass="43799">MSGRRGRRARRSPLPSDRSALDRRLARWRRAVEIRADWQRHALRSAPADRAAAEAAITALYARVGAPPPAFEWVDSPAAALRSVPASTAPAPARFAAVEHRLASLMSSLRERLGDPLGDPLRVPEPRDPPSDPETALRSGAPLRPVLAEEVHRALRRRIRDAVAGPVKSALPGPTGLCWFGQHEVDWIAHCDVHRRLWRFDDADALEPWALLARSAGWWWPREGRCVVAERPAAVRVEPVPGASTGELRLHAATGPAVRYPDGWAVHSWHGTRVPAWVIEDPAPERIAAERNVEVRRCAIERLGGWERYADVAGLALVGAAPDPGNPGCELHLYDVPYRQSGSSVRLLLAVNGSAERDGTRRRYGLHVPPWFRDPVDAAGWSYGLTGAQYARLLRRT</sequence>
<dbReference type="Pfam" id="PF20530">
    <property type="entry name" value="DUF6745"/>
    <property type="match status" value="1"/>
</dbReference>
<comment type="caution">
    <text evidence="3">The sequence shown here is derived from an EMBL/GenBank/DDBJ whole genome shotgun (WGS) entry which is preliminary data.</text>
</comment>
<dbReference type="Proteomes" id="UP001564626">
    <property type="component" value="Unassembled WGS sequence"/>
</dbReference>
<organism evidence="3 4">
    <name type="scientific">Saccharopolyspora cebuensis</name>
    <dbReference type="NCBI Taxonomy" id="418759"/>
    <lineage>
        <taxon>Bacteria</taxon>
        <taxon>Bacillati</taxon>
        <taxon>Actinomycetota</taxon>
        <taxon>Actinomycetes</taxon>
        <taxon>Pseudonocardiales</taxon>
        <taxon>Pseudonocardiaceae</taxon>
        <taxon>Saccharopolyspora</taxon>
    </lineage>
</organism>
<dbReference type="InterPro" id="IPR046633">
    <property type="entry name" value="DUF6745"/>
</dbReference>